<evidence type="ECO:0000313" key="3">
    <source>
        <dbReference type="Proteomes" id="UP000007887"/>
    </source>
</evidence>
<dbReference type="GO" id="GO:0008767">
    <property type="term" value="F:UDP-galactopyranose mutase activity"/>
    <property type="evidence" value="ECO:0007669"/>
    <property type="project" value="TreeGrafter"/>
</dbReference>
<proteinExistence type="predicted"/>
<dbReference type="InterPro" id="IPR036188">
    <property type="entry name" value="FAD/NAD-bd_sf"/>
</dbReference>
<dbReference type="KEGG" id="sri:SELR_18580"/>
<dbReference type="HOGENOM" id="CLU_026719_1_0_9"/>
<evidence type="ECO:0000313" key="2">
    <source>
        <dbReference type="EMBL" id="BAL83566.1"/>
    </source>
</evidence>
<dbReference type="PANTHER" id="PTHR21197">
    <property type="entry name" value="UDP-GALACTOPYRANOSE MUTASE"/>
    <property type="match status" value="1"/>
</dbReference>
<dbReference type="GO" id="GO:0050660">
    <property type="term" value="F:flavin adenine dinucleotide binding"/>
    <property type="evidence" value="ECO:0007669"/>
    <property type="project" value="TreeGrafter"/>
</dbReference>
<protein>
    <recommendedName>
        <fullName evidence="1">Amine oxidase domain-containing protein</fullName>
    </recommendedName>
</protein>
<evidence type="ECO:0000259" key="1">
    <source>
        <dbReference type="Pfam" id="PF01593"/>
    </source>
</evidence>
<dbReference type="SUPFAM" id="SSF51971">
    <property type="entry name" value="Nucleotide-binding domain"/>
    <property type="match status" value="1"/>
</dbReference>
<dbReference type="Gene3D" id="3.50.50.60">
    <property type="entry name" value="FAD/NAD(P)-binding domain"/>
    <property type="match status" value="1"/>
</dbReference>
<feature type="domain" description="Amine oxidase" evidence="1">
    <location>
        <begin position="12"/>
        <end position="421"/>
    </location>
</feature>
<dbReference type="NCBIfam" id="NF005548">
    <property type="entry name" value="PRK07208.1-4"/>
    <property type="match status" value="1"/>
</dbReference>
<sequence>MKTAIIIGAGPAGLTAAYYMLKETDIHPIIVEKEDYVGGIARTVNYKGNRMDIGGHRFFSKSPEIVALWKELLPVQGELAMDDRMLNRVNKLQDNGPDPDEEDTVMLIRRRISRILYLKHFFDYPISLGFNTIRNLGMKRLLVVTASYFKTMLVKLPENNLENFMINRFGKRLYQMFFKEYTHKVWGRYPAEIDADWGSQRIKGVSLLGLIKNFLVRITHARSQKVETSLIEEFYYPKYGPGQLWEKMKEEIEKQGGEIYLNSEVQELCCQDDKLTCVKTKTDMGVKIWNPDYVISSMPIKDLIHDIADTLPPQKVRDVADGLLYRDFITVGLLVDKLKLKNTTKIKTLGNIVPDCWIYVQEPEVEIGRLQIFNNWSPYLVQDPVNKVWLGLEYFCQENDEKWSMRDEEFIKFAIKELEHIGVISAGDVEDSVCIHVPKAYPAYFGKYKEFPVIKDYLDSIDNLFCIGRNGQHRYNNMDHSMMTAMEAVKTIIDENSNRNNIWNVNTEQEYHEN</sequence>
<dbReference type="PATRIC" id="fig|927704.6.peg.1932"/>
<reference evidence="2 3" key="1">
    <citation type="submission" date="2011-10" db="EMBL/GenBank/DDBJ databases">
        <title>Whole genome sequence of Selenomonas ruminantium subsp. lactilytica TAM6421.</title>
        <authorList>
            <person name="Oguchi A."/>
            <person name="Ankai A."/>
            <person name="Kaneko J."/>
            <person name="Yamada-Narita S."/>
            <person name="Fukui S."/>
            <person name="Takahashi M."/>
            <person name="Onodera T."/>
            <person name="Kojima S."/>
            <person name="Fushimi T."/>
            <person name="Abe N."/>
            <person name="Kamio Y."/>
            <person name="Yamazaki S."/>
            <person name="Fujita N."/>
        </authorList>
    </citation>
    <scope>NUCLEOTIDE SEQUENCE [LARGE SCALE GENOMIC DNA]</scope>
    <source>
        <strain evidence="3">NBRC 103574 / TAM6421</strain>
    </source>
</reference>
<dbReference type="InterPro" id="IPR002937">
    <property type="entry name" value="Amino_oxidase"/>
</dbReference>
<dbReference type="OrthoDB" id="9806565at2"/>
<organism evidence="2 3">
    <name type="scientific">Selenomonas ruminantium subsp. lactilytica (strain NBRC 103574 / TAM6421)</name>
    <dbReference type="NCBI Taxonomy" id="927704"/>
    <lineage>
        <taxon>Bacteria</taxon>
        <taxon>Bacillati</taxon>
        <taxon>Bacillota</taxon>
        <taxon>Negativicutes</taxon>
        <taxon>Selenomonadales</taxon>
        <taxon>Selenomonadaceae</taxon>
        <taxon>Selenomonas</taxon>
    </lineage>
</organism>
<gene>
    <name evidence="2" type="ordered locus">SELR_18580</name>
</gene>
<dbReference type="RefSeq" id="WP_014424997.1">
    <property type="nucleotide sequence ID" value="NC_017068.1"/>
</dbReference>
<name>I0GS29_SELRL</name>
<accession>I0GS29</accession>
<dbReference type="AlphaFoldDB" id="I0GS29"/>
<dbReference type="GO" id="GO:0016491">
    <property type="term" value="F:oxidoreductase activity"/>
    <property type="evidence" value="ECO:0007669"/>
    <property type="project" value="InterPro"/>
</dbReference>
<dbReference type="EMBL" id="AP012292">
    <property type="protein sequence ID" value="BAL83566.1"/>
    <property type="molecule type" value="Genomic_DNA"/>
</dbReference>
<dbReference type="Pfam" id="PF01593">
    <property type="entry name" value="Amino_oxidase"/>
    <property type="match status" value="1"/>
</dbReference>
<dbReference type="GO" id="GO:0005829">
    <property type="term" value="C:cytosol"/>
    <property type="evidence" value="ECO:0007669"/>
    <property type="project" value="TreeGrafter"/>
</dbReference>
<dbReference type="Proteomes" id="UP000007887">
    <property type="component" value="Chromosome"/>
</dbReference>
<dbReference type="NCBIfam" id="NF005549">
    <property type="entry name" value="PRK07208.1-5"/>
    <property type="match status" value="1"/>
</dbReference>
<dbReference type="PANTHER" id="PTHR21197:SF0">
    <property type="entry name" value="UDP-GALACTOPYRANOSE MUTASE"/>
    <property type="match status" value="1"/>
</dbReference>
<dbReference type="NCBIfam" id="NF005546">
    <property type="entry name" value="PRK07208.1-2"/>
    <property type="match status" value="1"/>
</dbReference>
<dbReference type="eggNOG" id="COG1232">
    <property type="taxonomic scope" value="Bacteria"/>
</dbReference>